<name>A0A7G5FDN5_9CORY</name>
<accession>A0A7G5FDN5</accession>
<keyword evidence="3" id="KW-1185">Reference proteome</keyword>
<dbReference type="RefSeq" id="WP_182385533.1">
    <property type="nucleotide sequence ID" value="NZ_CP059833.1"/>
</dbReference>
<proteinExistence type="predicted"/>
<evidence type="ECO:0000313" key="3">
    <source>
        <dbReference type="Proteomes" id="UP000515570"/>
    </source>
</evidence>
<dbReference type="EMBL" id="CP059833">
    <property type="protein sequence ID" value="QMV84726.1"/>
    <property type="molecule type" value="Genomic_DNA"/>
</dbReference>
<evidence type="ECO:0000313" key="2">
    <source>
        <dbReference type="EMBL" id="QMV84726.1"/>
    </source>
</evidence>
<reference evidence="2 3" key="1">
    <citation type="submission" date="2020-07" db="EMBL/GenBank/DDBJ databases">
        <title>non toxigenic Corynebacterium sp. nov from a clinical source.</title>
        <authorList>
            <person name="Bernier A.-M."/>
            <person name="Bernard K."/>
        </authorList>
    </citation>
    <scope>NUCLEOTIDE SEQUENCE [LARGE SCALE GENOMIC DNA]</scope>
    <source>
        <strain evidence="3">NML 93-0612</strain>
    </source>
</reference>
<dbReference type="PANTHER" id="PTHR24637:SF421">
    <property type="entry name" value="CUTICLE COLLAGEN DPY-2"/>
    <property type="match status" value="1"/>
</dbReference>
<feature type="compositionally biased region" description="Low complexity" evidence="1">
    <location>
        <begin position="41"/>
        <end position="57"/>
    </location>
</feature>
<sequence length="297" mass="30190">MPSRTPTFQFPFPLATDPVYKGAHDIEALARKVEEQILQIPKGDTGPAGPAGKDGPTGPAGPAGPRGPQGLSAFEVARNEGFHGEVAAWLESLKGPAGARGATGPAGPAGKDGTSVTIAGAVPDSRSLPSGLSRDDIGRAWITENDGHLHIWNGDRFTDVGTVRGPAGKDGATGPAGPAGKDGATGPAGPAGKDGAGLTLEAPETLDSDAFTGKATFKKAGPIGGVSFENISFKQTGSQVLIGQAPYDMQPPGPVRFQLYGSSAPGPIIHIQDGYIFATQVPRNSETYTGGALWFTS</sequence>
<gene>
    <name evidence="2" type="ORF">HW450_10310</name>
</gene>
<evidence type="ECO:0000256" key="1">
    <source>
        <dbReference type="SAM" id="MobiDB-lite"/>
    </source>
</evidence>
<feature type="compositionally biased region" description="Low complexity" evidence="1">
    <location>
        <begin position="97"/>
        <end position="109"/>
    </location>
</feature>
<feature type="region of interest" description="Disordered" evidence="1">
    <location>
        <begin position="162"/>
        <end position="199"/>
    </location>
</feature>
<feature type="compositionally biased region" description="Low complexity" evidence="1">
    <location>
        <begin position="165"/>
        <end position="197"/>
    </location>
</feature>
<feature type="region of interest" description="Disordered" evidence="1">
    <location>
        <begin position="97"/>
        <end position="133"/>
    </location>
</feature>
<protein>
    <recommendedName>
        <fullName evidence="4">Collagen-like protein</fullName>
    </recommendedName>
</protein>
<feature type="region of interest" description="Disordered" evidence="1">
    <location>
        <begin position="41"/>
        <end position="71"/>
    </location>
</feature>
<organism evidence="2 3">
    <name type="scientific">Corynebacterium hindlerae</name>
    <dbReference type="NCBI Taxonomy" id="699041"/>
    <lineage>
        <taxon>Bacteria</taxon>
        <taxon>Bacillati</taxon>
        <taxon>Actinomycetota</taxon>
        <taxon>Actinomycetes</taxon>
        <taxon>Mycobacteriales</taxon>
        <taxon>Corynebacteriaceae</taxon>
        <taxon>Corynebacterium</taxon>
    </lineage>
</organism>
<evidence type="ECO:0008006" key="4">
    <source>
        <dbReference type="Google" id="ProtNLM"/>
    </source>
</evidence>
<dbReference type="Proteomes" id="UP000515570">
    <property type="component" value="Chromosome"/>
</dbReference>
<dbReference type="PANTHER" id="PTHR24637">
    <property type="entry name" value="COLLAGEN"/>
    <property type="match status" value="1"/>
</dbReference>
<dbReference type="AlphaFoldDB" id="A0A7G5FDN5"/>
<dbReference type="Gene3D" id="1.20.5.320">
    <property type="entry name" value="6-Phosphogluconate Dehydrogenase, domain 3"/>
    <property type="match status" value="2"/>
</dbReference>